<feature type="domain" description="VWFA" evidence="1">
    <location>
        <begin position="116"/>
        <end position="391"/>
    </location>
</feature>
<keyword evidence="3" id="KW-1185">Reference proteome</keyword>
<dbReference type="EMBL" id="JACIDR010000001">
    <property type="protein sequence ID" value="MBB3972149.1"/>
    <property type="molecule type" value="Genomic_DNA"/>
</dbReference>
<dbReference type="InterPro" id="IPR028087">
    <property type="entry name" value="Tad_N"/>
</dbReference>
<evidence type="ECO:0000313" key="3">
    <source>
        <dbReference type="Proteomes" id="UP000528964"/>
    </source>
</evidence>
<accession>A0A7W6D4T3</accession>
<dbReference type="InterPro" id="IPR036465">
    <property type="entry name" value="vWFA_dom_sf"/>
</dbReference>
<evidence type="ECO:0000313" key="2">
    <source>
        <dbReference type="EMBL" id="MBB3972149.1"/>
    </source>
</evidence>
<name>A0A7W6D4T3_9HYPH</name>
<dbReference type="PROSITE" id="PS50234">
    <property type="entry name" value="VWFA"/>
    <property type="match status" value="1"/>
</dbReference>
<comment type="caution">
    <text evidence="2">The sequence shown here is derived from an EMBL/GenBank/DDBJ whole genome shotgun (WGS) entry which is preliminary data.</text>
</comment>
<proteinExistence type="predicted"/>
<dbReference type="Pfam" id="PF13400">
    <property type="entry name" value="Tad"/>
    <property type="match status" value="1"/>
</dbReference>
<organism evidence="2 3">
    <name type="scientific">Hansschlegelia beijingensis</name>
    <dbReference type="NCBI Taxonomy" id="1133344"/>
    <lineage>
        <taxon>Bacteria</taxon>
        <taxon>Pseudomonadati</taxon>
        <taxon>Pseudomonadota</taxon>
        <taxon>Alphaproteobacteria</taxon>
        <taxon>Hyphomicrobiales</taxon>
        <taxon>Methylopilaceae</taxon>
        <taxon>Hansschlegelia</taxon>
    </lineage>
</organism>
<protein>
    <submittedName>
        <fullName evidence="2">Flp pilus assembly protein TadG</fullName>
    </submittedName>
</protein>
<evidence type="ECO:0000259" key="1">
    <source>
        <dbReference type="PROSITE" id="PS50234"/>
    </source>
</evidence>
<dbReference type="InterPro" id="IPR002035">
    <property type="entry name" value="VWF_A"/>
</dbReference>
<reference evidence="2 3" key="1">
    <citation type="submission" date="2020-08" db="EMBL/GenBank/DDBJ databases">
        <title>Genomic Encyclopedia of Type Strains, Phase IV (KMG-IV): sequencing the most valuable type-strain genomes for metagenomic binning, comparative biology and taxonomic classification.</title>
        <authorList>
            <person name="Goeker M."/>
        </authorList>
    </citation>
    <scope>NUCLEOTIDE SEQUENCE [LARGE SCALE GENOMIC DNA]</scope>
    <source>
        <strain evidence="2 3">DSM 25481</strain>
    </source>
</reference>
<dbReference type="SUPFAM" id="SSF53300">
    <property type="entry name" value="vWA-like"/>
    <property type="match status" value="1"/>
</dbReference>
<dbReference type="Gene3D" id="3.40.50.410">
    <property type="entry name" value="von Willebrand factor, type A domain"/>
    <property type="match status" value="1"/>
</dbReference>
<sequence>MLVLIGCMGFAIDVGRSVLVRARLVDALDAAGLAVGARLSTSDYSADALKFVNANFRDGYAGATVTKVTATANSTKSVISLSATATVPTIFMKLFGQKSVTVNATSEVTRSSSGLELVMVLDNTGSMDQSGSMPSLRKSANDLVDILFGGESVGANLYVGLVPFSQAVNVGTSRTSWFTGTKPFFGWTGCAMARNAPLDQSDDPPATTSTKFSYPDLIKSLTGNFNCPKEITPLTNVKSTVSSAINAMTANGNTHINLGAVWGWRVLSPRWRGYWGSSTLPLDYGTKNMSKAAVIMTDGDNTFFPSTYTAYGDLSEKRLGTDNSNLAAAELNKRLTAVCSSMKSAGIIVYTVAFDNPGGATKSMMQNCATSAAYYFDAGNQAALNTAFRTIGDSLSNLRVSK</sequence>
<dbReference type="Proteomes" id="UP000528964">
    <property type="component" value="Unassembled WGS sequence"/>
</dbReference>
<gene>
    <name evidence="2" type="ORF">GGR24_000782</name>
</gene>
<dbReference type="AlphaFoldDB" id="A0A7W6D4T3"/>